<dbReference type="InterPro" id="IPR005046">
    <property type="entry name" value="DUF285"/>
</dbReference>
<dbReference type="SUPFAM" id="SSF101898">
    <property type="entry name" value="NHL repeat"/>
    <property type="match status" value="1"/>
</dbReference>
<dbReference type="Proteomes" id="UP000281810">
    <property type="component" value="Chromosome"/>
</dbReference>
<dbReference type="InterPro" id="IPR059226">
    <property type="entry name" value="Choice_anch_Q_dom"/>
</dbReference>
<dbReference type="SUPFAM" id="SSF51126">
    <property type="entry name" value="Pectin lyase-like"/>
    <property type="match status" value="2"/>
</dbReference>
<name>A0A3G8YEB3_9FLAO</name>
<dbReference type="InterPro" id="IPR011889">
    <property type="entry name" value="Liste_lipo_26"/>
</dbReference>
<dbReference type="PANTHER" id="PTHR24104">
    <property type="entry name" value="E3 UBIQUITIN-PROTEIN LIGASE NHLRC1-RELATED"/>
    <property type="match status" value="1"/>
</dbReference>
<gene>
    <name evidence="3" type="ORF">EIB74_06280</name>
</gene>
<dbReference type="Gene3D" id="2.40.10.500">
    <property type="match status" value="2"/>
</dbReference>
<dbReference type="Pfam" id="PF03382">
    <property type="entry name" value="DUF285"/>
    <property type="match status" value="1"/>
</dbReference>
<feature type="signal peptide" evidence="2">
    <location>
        <begin position="1"/>
        <end position="19"/>
    </location>
</feature>
<dbReference type="InterPro" id="IPR050952">
    <property type="entry name" value="TRIM-NHL_E3_ligases"/>
</dbReference>
<dbReference type="NCBIfam" id="NF041518">
    <property type="entry name" value="choice_anch_Q"/>
    <property type="match status" value="2"/>
</dbReference>
<proteinExistence type="predicted"/>
<evidence type="ECO:0000313" key="4">
    <source>
        <dbReference type="Proteomes" id="UP000281810"/>
    </source>
</evidence>
<dbReference type="OrthoDB" id="9813840at2"/>
<dbReference type="NCBIfam" id="TIGR04183">
    <property type="entry name" value="Por_Secre_tail"/>
    <property type="match status" value="1"/>
</dbReference>
<evidence type="ECO:0000256" key="2">
    <source>
        <dbReference type="SAM" id="SignalP"/>
    </source>
</evidence>
<organism evidence="3 4">
    <name type="scientific">Epilithonimonas vandammei</name>
    <dbReference type="NCBI Taxonomy" id="2487072"/>
    <lineage>
        <taxon>Bacteria</taxon>
        <taxon>Pseudomonadati</taxon>
        <taxon>Bacteroidota</taxon>
        <taxon>Flavobacteriia</taxon>
        <taxon>Flavobacteriales</taxon>
        <taxon>Weeksellaceae</taxon>
        <taxon>Chryseobacterium group</taxon>
        <taxon>Epilithonimonas</taxon>
    </lineage>
</organism>
<protein>
    <submittedName>
        <fullName evidence="3">BspA family leucine-rich repeat surface protein</fullName>
    </submittedName>
</protein>
<feature type="chain" id="PRO_5018260117" evidence="2">
    <location>
        <begin position="20"/>
        <end position="2142"/>
    </location>
</feature>
<dbReference type="InterPro" id="IPR026444">
    <property type="entry name" value="Secre_tail"/>
</dbReference>
<evidence type="ECO:0000313" key="3">
    <source>
        <dbReference type="EMBL" id="AZI39591.1"/>
    </source>
</evidence>
<reference evidence="4" key="1">
    <citation type="submission" date="2018-11" db="EMBL/GenBank/DDBJ databases">
        <title>Proposal to divide the Flavobacteriaceae and reorganize its genera based on Amino Acid Identity values calculated from whole genome sequences.</title>
        <authorList>
            <person name="Nicholson A.C."/>
            <person name="Gulvik C.A."/>
            <person name="Whitney A.M."/>
            <person name="Humrighouse B.W."/>
            <person name="Bell M."/>
            <person name="Holmes B."/>
            <person name="Steigerwalt A.B."/>
            <person name="Villarma A."/>
            <person name="Sheth M."/>
            <person name="Batra D."/>
            <person name="Pryor J."/>
            <person name="Bernardet J.-F."/>
            <person name="Hugo C."/>
            <person name="Kampfer P."/>
            <person name="Newman J.D."/>
            <person name="McQuiston J.R."/>
        </authorList>
    </citation>
    <scope>NUCLEOTIDE SEQUENCE [LARGE SCALE GENOMIC DNA]</scope>
    <source>
        <strain evidence="4">F5649</strain>
    </source>
</reference>
<sequence>MKKLYILFFWILGISTWAAHSDVPPSPHNSAIVPASVLAPQDYFITQWDLSKIGSAVSGETTSLTFGVAVVGAVNYSWTTTDNTSTGSGVIANGNITANITGLPAGKTVLLSIEPANLRRVYIYYGTDSQRLTDVKQWGIVAWSSMQNAFYGSSNLNISATDVPNLGNVTSMYSMFAFCSSLNGSSNINNWDTSKVTNMTYMFYNASAFNQNIGSWDTSKVTTMGYMFGFASVFNQNIGSWDTANVTNMNFMFYNANAFNQNIGSWDTSKVTDMSYMFYSASAFNQNIGSWDTSKVTTMGYMFCFASVFNQNIGSWKLNSNVILSNMLDNSGLDCTNYSSTLIDWAANPATPTGRSLGAAGRTYGNSAAAARNTLVTTIGWTISGDVAGATSCRMTPDANNILYVNTNVTGGDGSGSSWANAIKELADGLKWARHQNNFNTANPLKIYVAKGTYKPMYNAADGQFTNNGGRDNAFVMVNNVQLCGGFDPDNNINTLNDNRIFGAAGSILSGDIGTAGLATDNVYHVVVSSGTVGVLLDGFTVKDGYANGSSNFTIGTNTYYQQEGGGLYLRSSTVQLKNSTLVNNYSSTLGGAIINANGGNIDLINVLIARNTATGAGNGSAIYSSGGGNTHLLNTTVVDNSGTASSVYGNGANTKVNIDNSIVFANGANPLMAGSSQMNTQYSLVQGQTTTTSGNLDASSSVYNTSNLFIDFTNANYQLKSGSLVTDKGSNTLYSANVSNINSDKDLAGNPRLIGTTIDMGAYEYVVVTIPAPTALAVQIYTGDGTIADLTATGSDLKWYAALTGGTALATTTALTDNTRYYVSQTVSSVESTRTEVLAKRISDDTQTFCGAATVRGLVTTPLPGNSVSWYSASSGGTALASNAPLATGDYYVEMQSSGTPMQIASGFNITYGVAVANDGKIWVANYRNGNNTIQQLDANGNLLATKSGFNQPIGINIQKDGRLLVGDWGSSRILRTDANGNNLVALGTGFNRAFRAVEQANGKLLVADTWNNSIKRMDTDGTNITVLGSGFGNTNSVAEDSNANIWVADWGNYAIKKMNSDGSGISIIGTGIIQPFDLKIDLLGRIIFIQGDGKLRRMNPDGSNLETLYTFAIGNNNLEIEPSGSILVTEASTGKLYRLSSAYTTNRVKVQVRINSLGGIAYVDQNVSGGTEDGSSWANAIPQLADAMKCARQQNNFTTANPLKIYVAKGTYKPMYNAANGQFTTNGNRNNAFVMVNNVLLYGGFDPANGIDDLTDTRIFGDSGTVLSGDFNNDDTSVLPNHTTRQDNAYHVVIGSYLNGESILDGLSIVGGNANGTTSTLVYNGDGGGIYFRNSTGLGLKNVVIKKNSCIQDGAGMLNSFSTLSIENASIKDNVASNITSTHGGGMKNIGSTIVMKNIELANNTSASSSGFALGGAIVNLNSSNITLINAKINNNRSAIGAIYNNNSNAKLINSTIANNTMTYTSATYLGALYQGNFEVYNSILYGNNNGDFSTTSTNITIKNSITQIYNSGNLADNNFIGVNPLFVNPSSGDYNLQSESPAIDKGDSTFYTTTGGYLSTDKDLEGNNRLSECTIDMGAYEYQSSDVYASWNGTVWDNTTGPTQSVGACINNNYNLSNSFTTKNLKVLNGSLNIKPNQSVTVYGNITQSADNSIVLENDANLIQMNDNTVNDTKKITVKRDVHMRKLDYTYWGTPVSNQKLLNDASINDGFSVGTPNNRIYNYNEPNDYFVDATDQNFVPGIGYAIRGKDAFNDNALTTANYQFIGGINNGIYSATVQKSKNTILDETEYEHGYNLIGNPYPSNIDFEKFFNLNTNSSKIFGKVWFLTNVTPQLNQSASGYRGNNYATLTLTGGTPPTTTQPNSELTPTQFIKVGQGFLVQVRDAATTTSPTVSHQLDFNNSIRTNEAGVFYNAKNASSGKDRFWLQLVSPQQFTNTILVGYVNGATNQYDGDYDADVMSLGDDSVYALLGSQKLQIDGRKYPLSTEDNIPLGTKYAEDGIYQLSIAAKEGVFNNNQSIYIKDKLLNTVIDISQNPYSFQAVKGTDESRFEIVYQSQDILGVNSSIKNNLMVYKDEKDFVVKSTEILTKVQLFDMSGKLINEISKISNEIRISHQSLTNAAYVVKIYKKDEVVTKKVLK</sequence>
<dbReference type="CDD" id="cd05819">
    <property type="entry name" value="NHL"/>
    <property type="match status" value="1"/>
</dbReference>
<dbReference type="RefSeq" id="WP_124801811.1">
    <property type="nucleotide sequence ID" value="NZ_CP034161.1"/>
</dbReference>
<evidence type="ECO:0000256" key="1">
    <source>
        <dbReference type="ARBA" id="ARBA00022729"/>
    </source>
</evidence>
<dbReference type="InterPro" id="IPR012334">
    <property type="entry name" value="Pectin_lyas_fold"/>
</dbReference>
<dbReference type="Gene3D" id="2.160.20.10">
    <property type="entry name" value="Single-stranded right-handed beta-helix, Pectin lyase-like"/>
    <property type="match status" value="2"/>
</dbReference>
<accession>A0A3G8YEB3</accession>
<dbReference type="EMBL" id="CP034161">
    <property type="protein sequence ID" value="AZI39591.1"/>
    <property type="molecule type" value="Genomic_DNA"/>
</dbReference>
<dbReference type="NCBIfam" id="TIGR02167">
    <property type="entry name" value="Liste_lipo_26"/>
    <property type="match status" value="5"/>
</dbReference>
<keyword evidence="1 2" id="KW-0732">Signal</keyword>
<dbReference type="InterPro" id="IPR011050">
    <property type="entry name" value="Pectin_lyase_fold/virulence"/>
</dbReference>
<keyword evidence="4" id="KW-1185">Reference proteome</keyword>